<dbReference type="AlphaFoldDB" id="A0A0L6VTT3"/>
<comment type="caution">
    <text evidence="1">The sequence shown here is derived from an EMBL/GenBank/DDBJ whole genome shotgun (WGS) entry which is preliminary data.</text>
</comment>
<gene>
    <name evidence="1" type="ORF">VP01_1065g5</name>
</gene>
<sequence length="94" mass="10873">MGDISQSNKLQGKLTDKKMKIQSLKSKCKLLQMRLEMYGTHLKGFASQPLMRHSHPPYPSSLSCFFSFIFLPKLHDLYLLSTVFFSFSPLYSLH</sequence>
<reference evidence="1 2" key="1">
    <citation type="submission" date="2015-08" db="EMBL/GenBank/DDBJ databases">
        <title>Next Generation Sequencing and Analysis of the Genome of Puccinia sorghi L Schw, the Causal Agent of Maize Common Rust.</title>
        <authorList>
            <person name="Rochi L."/>
            <person name="Burguener G."/>
            <person name="Darino M."/>
            <person name="Turjanski A."/>
            <person name="Kreff E."/>
            <person name="Dieguez M.J."/>
            <person name="Sacco F."/>
        </authorList>
    </citation>
    <scope>NUCLEOTIDE SEQUENCE [LARGE SCALE GENOMIC DNA]</scope>
    <source>
        <strain evidence="1 2">RO10H11247</strain>
    </source>
</reference>
<keyword evidence="2" id="KW-1185">Reference proteome</keyword>
<name>A0A0L6VTT3_9BASI</name>
<dbReference type="EMBL" id="LAVV01000732">
    <property type="protein sequence ID" value="KNZ64108.1"/>
    <property type="molecule type" value="Genomic_DNA"/>
</dbReference>
<dbReference type="Proteomes" id="UP000037035">
    <property type="component" value="Unassembled WGS sequence"/>
</dbReference>
<dbReference type="VEuPathDB" id="FungiDB:VP01_1065g5"/>
<protein>
    <submittedName>
        <fullName evidence="1">Uncharacterized protein</fullName>
    </submittedName>
</protein>
<organism evidence="1 2">
    <name type="scientific">Puccinia sorghi</name>
    <dbReference type="NCBI Taxonomy" id="27349"/>
    <lineage>
        <taxon>Eukaryota</taxon>
        <taxon>Fungi</taxon>
        <taxon>Dikarya</taxon>
        <taxon>Basidiomycota</taxon>
        <taxon>Pucciniomycotina</taxon>
        <taxon>Pucciniomycetes</taxon>
        <taxon>Pucciniales</taxon>
        <taxon>Pucciniaceae</taxon>
        <taxon>Puccinia</taxon>
    </lineage>
</organism>
<evidence type="ECO:0000313" key="2">
    <source>
        <dbReference type="Proteomes" id="UP000037035"/>
    </source>
</evidence>
<accession>A0A0L6VTT3</accession>
<evidence type="ECO:0000313" key="1">
    <source>
        <dbReference type="EMBL" id="KNZ64108.1"/>
    </source>
</evidence>
<proteinExistence type="predicted"/>